<proteinExistence type="predicted"/>
<keyword evidence="2" id="KW-0067">ATP-binding</keyword>
<protein>
    <submittedName>
        <fullName evidence="2">Putative ATP-dependent RNA helicase DDX10</fullName>
    </submittedName>
</protein>
<dbReference type="AlphaFoldDB" id="L5KKQ9"/>
<evidence type="ECO:0000313" key="2">
    <source>
        <dbReference type="EMBL" id="ELK11356.1"/>
    </source>
</evidence>
<keyword evidence="3" id="KW-1185">Reference proteome</keyword>
<feature type="region of interest" description="Disordered" evidence="1">
    <location>
        <begin position="1"/>
        <end position="147"/>
    </location>
</feature>
<dbReference type="GO" id="GO:0004386">
    <property type="term" value="F:helicase activity"/>
    <property type="evidence" value="ECO:0007669"/>
    <property type="project" value="UniProtKB-KW"/>
</dbReference>
<feature type="compositionally biased region" description="Basic and acidic residues" evidence="1">
    <location>
        <begin position="50"/>
        <end position="69"/>
    </location>
</feature>
<name>L5KKQ9_PTEAL</name>
<reference evidence="3" key="1">
    <citation type="journal article" date="2013" name="Science">
        <title>Comparative analysis of bat genomes provides insight into the evolution of flight and immunity.</title>
        <authorList>
            <person name="Zhang G."/>
            <person name="Cowled C."/>
            <person name="Shi Z."/>
            <person name="Huang Z."/>
            <person name="Bishop-Lilly K.A."/>
            <person name="Fang X."/>
            <person name="Wynne J.W."/>
            <person name="Xiong Z."/>
            <person name="Baker M.L."/>
            <person name="Zhao W."/>
            <person name="Tachedjian M."/>
            <person name="Zhu Y."/>
            <person name="Zhou P."/>
            <person name="Jiang X."/>
            <person name="Ng J."/>
            <person name="Yang L."/>
            <person name="Wu L."/>
            <person name="Xiao J."/>
            <person name="Feng Y."/>
            <person name="Chen Y."/>
            <person name="Sun X."/>
            <person name="Zhang Y."/>
            <person name="Marsh G.A."/>
            <person name="Crameri G."/>
            <person name="Broder C.C."/>
            <person name="Frey K.G."/>
            <person name="Wang L.F."/>
            <person name="Wang J."/>
        </authorList>
    </citation>
    <scope>NUCLEOTIDE SEQUENCE [LARGE SCALE GENOMIC DNA]</scope>
</reference>
<feature type="compositionally biased region" description="Basic residues" evidence="1">
    <location>
        <begin position="40"/>
        <end position="49"/>
    </location>
</feature>
<organism evidence="2 3">
    <name type="scientific">Pteropus alecto</name>
    <name type="common">Black flying fox</name>
    <dbReference type="NCBI Taxonomy" id="9402"/>
    <lineage>
        <taxon>Eukaryota</taxon>
        <taxon>Metazoa</taxon>
        <taxon>Chordata</taxon>
        <taxon>Craniata</taxon>
        <taxon>Vertebrata</taxon>
        <taxon>Euteleostomi</taxon>
        <taxon>Mammalia</taxon>
        <taxon>Eutheria</taxon>
        <taxon>Laurasiatheria</taxon>
        <taxon>Chiroptera</taxon>
        <taxon>Yinpterochiroptera</taxon>
        <taxon>Pteropodoidea</taxon>
        <taxon>Pteropodidae</taxon>
        <taxon>Pteropodinae</taxon>
        <taxon>Pteropus</taxon>
    </lineage>
</organism>
<dbReference type="EMBL" id="KB030689">
    <property type="protein sequence ID" value="ELK11356.1"/>
    <property type="molecule type" value="Genomic_DNA"/>
</dbReference>
<evidence type="ECO:0000313" key="3">
    <source>
        <dbReference type="Proteomes" id="UP000010552"/>
    </source>
</evidence>
<accession>L5KKQ9</accession>
<dbReference type="STRING" id="9402.L5KKQ9"/>
<evidence type="ECO:0000256" key="1">
    <source>
        <dbReference type="SAM" id="MobiDB-lite"/>
    </source>
</evidence>
<dbReference type="InParanoid" id="L5KKQ9"/>
<feature type="compositionally biased region" description="Acidic residues" evidence="1">
    <location>
        <begin position="70"/>
        <end position="87"/>
    </location>
</feature>
<dbReference type="Proteomes" id="UP000010552">
    <property type="component" value="Unassembled WGS sequence"/>
</dbReference>
<gene>
    <name evidence="2" type="ORF">PAL_GLEAN10001957</name>
</gene>
<sequence>MQKSVLKDTEEEDDTGGINLDKAKERLQEEDKFDKEAYRKKIKAKHREKRLKEREARREASKRQAKAKDEEEAFLDWSDDDDDDDGFDPSTLPDPDKYRSSEDSDSEDLENKISDTKKKQGMRKRNNNEVEDTGPTSHNRKKAKWETLEPLDTGLSLAEDEELVLHLLKSQS</sequence>
<feature type="compositionally biased region" description="Basic and acidic residues" evidence="1">
    <location>
        <begin position="109"/>
        <end position="118"/>
    </location>
</feature>
<keyword evidence="2" id="KW-0347">Helicase</keyword>
<feature type="compositionally biased region" description="Basic and acidic residues" evidence="1">
    <location>
        <begin position="21"/>
        <end position="39"/>
    </location>
</feature>
<keyword evidence="2" id="KW-0378">Hydrolase</keyword>
<keyword evidence="2" id="KW-0547">Nucleotide-binding</keyword>